<dbReference type="AlphaFoldDB" id="A0A7M1SQC2"/>
<feature type="domain" description="Glycosyl transferase family 1" evidence="2">
    <location>
        <begin position="175"/>
        <end position="333"/>
    </location>
</feature>
<dbReference type="InterPro" id="IPR001296">
    <property type="entry name" value="Glyco_trans_1"/>
</dbReference>
<sequence length="373" mass="40425">MPAIDVTIVTSAHDVADARLHRQVAALRRGGLNVEVLGVGQAQYGPASAAVRTWRRRGPFGRALLAITLPWRARGTVLVALDPDSAFGTWVRTRLSGRRCVIDVHEDYRSVLADRSWAVGWQRWMGRLWARLGVLAASHADAVVVADEHLLPDLERRVLLRNLPDPAMLPEPAGPTKPPRALYIGDIRASRGLFTMLAAISTAPGWQLELIGAISDADRDRFEQLLAADPALAERVIWSDRLPPDQAWRSAATASVGLALLDDTPAFRDAMPSKVYEYLATGLPVLTTNLPRPAALVRSSGAGAVVADADAASTTLRSWLEQPAELDRLRAAAGDWRTSWLGRPPPTEAFVGAVSTLVARAESSTPEQRGTYE</sequence>
<evidence type="ECO:0000313" key="4">
    <source>
        <dbReference type="Proteomes" id="UP000593758"/>
    </source>
</evidence>
<gene>
    <name evidence="3" type="ORF">IM660_14010</name>
</gene>
<evidence type="ECO:0000259" key="2">
    <source>
        <dbReference type="Pfam" id="PF00534"/>
    </source>
</evidence>
<protein>
    <submittedName>
        <fullName evidence="3">Glycosyltransferase</fullName>
    </submittedName>
</protein>
<dbReference type="Pfam" id="PF00534">
    <property type="entry name" value="Glycos_transf_1"/>
    <property type="match status" value="1"/>
</dbReference>
<keyword evidence="1 3" id="KW-0808">Transferase</keyword>
<name>A0A7M1SQC2_9MICO</name>
<organism evidence="3 4">
    <name type="scientific">Ruania alkalisoli</name>
    <dbReference type="NCBI Taxonomy" id="2779775"/>
    <lineage>
        <taxon>Bacteria</taxon>
        <taxon>Bacillati</taxon>
        <taxon>Actinomycetota</taxon>
        <taxon>Actinomycetes</taxon>
        <taxon>Micrococcales</taxon>
        <taxon>Ruaniaceae</taxon>
        <taxon>Ruania</taxon>
    </lineage>
</organism>
<dbReference type="Proteomes" id="UP000593758">
    <property type="component" value="Chromosome"/>
</dbReference>
<dbReference type="KEGG" id="halt:IM660_14010"/>
<dbReference type="SUPFAM" id="SSF53756">
    <property type="entry name" value="UDP-Glycosyltransferase/glycogen phosphorylase"/>
    <property type="match status" value="1"/>
</dbReference>
<proteinExistence type="predicted"/>
<dbReference type="Gene3D" id="3.40.50.2000">
    <property type="entry name" value="Glycogen Phosphorylase B"/>
    <property type="match status" value="1"/>
</dbReference>
<dbReference type="EMBL" id="CP063169">
    <property type="protein sequence ID" value="QOR69769.1"/>
    <property type="molecule type" value="Genomic_DNA"/>
</dbReference>
<dbReference type="GO" id="GO:0016757">
    <property type="term" value="F:glycosyltransferase activity"/>
    <property type="evidence" value="ECO:0007669"/>
    <property type="project" value="InterPro"/>
</dbReference>
<reference evidence="3 4" key="1">
    <citation type="submission" date="2020-10" db="EMBL/GenBank/DDBJ databases">
        <title>Haloactinobacterium sp. RN3S43, a bacterium isolated from saline soil.</title>
        <authorList>
            <person name="Sun J.-Q."/>
        </authorList>
    </citation>
    <scope>NUCLEOTIDE SEQUENCE [LARGE SCALE GENOMIC DNA]</scope>
    <source>
        <strain evidence="3 4">RN3S43</strain>
    </source>
</reference>
<dbReference type="RefSeq" id="WP_193496389.1">
    <property type="nucleotide sequence ID" value="NZ_CP063169.1"/>
</dbReference>
<evidence type="ECO:0000256" key="1">
    <source>
        <dbReference type="ARBA" id="ARBA00022679"/>
    </source>
</evidence>
<keyword evidence="4" id="KW-1185">Reference proteome</keyword>
<evidence type="ECO:0000313" key="3">
    <source>
        <dbReference type="EMBL" id="QOR69769.1"/>
    </source>
</evidence>
<accession>A0A7M1SQC2</accession>